<protein>
    <submittedName>
        <fullName evidence="2">Glyoxalase/bleomycin resistance protein/dioxygenase superfamily protein</fullName>
    </submittedName>
</protein>
<reference evidence="2 3" key="1">
    <citation type="submission" date="2019-03" db="EMBL/GenBank/DDBJ databases">
        <title>Genomic Encyclopedia of Type Strains, Phase III (KMG-III): the genomes of soil and plant-associated and newly described type strains.</title>
        <authorList>
            <person name="Whitman W."/>
        </authorList>
    </citation>
    <scope>NUCLEOTIDE SEQUENCE [LARGE SCALE GENOMIC DNA]</scope>
    <source>
        <strain evidence="2 3">VKM Ac-2570</strain>
    </source>
</reference>
<dbReference type="Gene3D" id="3.10.180.10">
    <property type="entry name" value="2,3-Dihydroxybiphenyl 1,2-Dioxygenase, domain 1"/>
    <property type="match status" value="1"/>
</dbReference>
<feature type="domain" description="VOC" evidence="1">
    <location>
        <begin position="11"/>
        <end position="129"/>
    </location>
</feature>
<dbReference type="SUPFAM" id="SSF54593">
    <property type="entry name" value="Glyoxalase/Bleomycin resistance protein/Dihydroxybiphenyl dioxygenase"/>
    <property type="match status" value="1"/>
</dbReference>
<dbReference type="InterPro" id="IPR029068">
    <property type="entry name" value="Glyas_Bleomycin-R_OHBP_Dase"/>
</dbReference>
<dbReference type="OrthoDB" id="9792626at2"/>
<accession>A0A4R8A798</accession>
<keyword evidence="2" id="KW-0560">Oxidoreductase</keyword>
<evidence type="ECO:0000313" key="3">
    <source>
        <dbReference type="Proteomes" id="UP000295447"/>
    </source>
</evidence>
<sequence>MSSTGRVNAAMLSHGTLESTDLHATRRFYEEVLGLTVHQYVPVSIHIDTGDGYMYAAVHAPNATKAMPIHYRNTLLFGTREEIDRAHLALETVATEYGVQEITELASSGDRYFFRLRDLDGNWWELAYDVHGGYHGIGDVGADR</sequence>
<dbReference type="EMBL" id="SODF01000001">
    <property type="protein sequence ID" value="TDW24200.1"/>
    <property type="molecule type" value="Genomic_DNA"/>
</dbReference>
<keyword evidence="3" id="KW-1185">Reference proteome</keyword>
<dbReference type="InterPro" id="IPR004360">
    <property type="entry name" value="Glyas_Fos-R_dOase_dom"/>
</dbReference>
<dbReference type="RefSeq" id="WP_134119397.1">
    <property type="nucleotide sequence ID" value="NZ_SODF01000001.1"/>
</dbReference>
<organism evidence="2 3">
    <name type="scientific">Kribbella kalugense</name>
    <dbReference type="NCBI Taxonomy" id="2512221"/>
    <lineage>
        <taxon>Bacteria</taxon>
        <taxon>Bacillati</taxon>
        <taxon>Actinomycetota</taxon>
        <taxon>Actinomycetes</taxon>
        <taxon>Propionibacteriales</taxon>
        <taxon>Kribbellaceae</taxon>
        <taxon>Kribbella</taxon>
    </lineage>
</organism>
<keyword evidence="2" id="KW-0223">Dioxygenase</keyword>
<dbReference type="Pfam" id="PF00903">
    <property type="entry name" value="Glyoxalase"/>
    <property type="match status" value="1"/>
</dbReference>
<comment type="caution">
    <text evidence="2">The sequence shown here is derived from an EMBL/GenBank/DDBJ whole genome shotgun (WGS) entry which is preliminary data.</text>
</comment>
<proteinExistence type="predicted"/>
<evidence type="ECO:0000313" key="2">
    <source>
        <dbReference type="EMBL" id="TDW24200.1"/>
    </source>
</evidence>
<dbReference type="GO" id="GO:0051213">
    <property type="term" value="F:dioxygenase activity"/>
    <property type="evidence" value="ECO:0007669"/>
    <property type="project" value="UniProtKB-KW"/>
</dbReference>
<gene>
    <name evidence="2" type="ORF">EV650_3068</name>
</gene>
<evidence type="ECO:0000259" key="1">
    <source>
        <dbReference type="PROSITE" id="PS51819"/>
    </source>
</evidence>
<dbReference type="InterPro" id="IPR037523">
    <property type="entry name" value="VOC_core"/>
</dbReference>
<dbReference type="Proteomes" id="UP000295447">
    <property type="component" value="Unassembled WGS sequence"/>
</dbReference>
<dbReference type="AlphaFoldDB" id="A0A4R8A798"/>
<name>A0A4R8A798_9ACTN</name>
<dbReference type="PROSITE" id="PS51819">
    <property type="entry name" value="VOC"/>
    <property type="match status" value="1"/>
</dbReference>